<feature type="transmembrane region" description="Helical" evidence="2">
    <location>
        <begin position="53"/>
        <end position="73"/>
    </location>
</feature>
<evidence type="ECO:0000313" key="5">
    <source>
        <dbReference type="EMBL" id="MFC4869252.1"/>
    </source>
</evidence>
<feature type="transmembrane region" description="Helical" evidence="2">
    <location>
        <begin position="193"/>
        <end position="212"/>
    </location>
</feature>
<evidence type="ECO:0000256" key="2">
    <source>
        <dbReference type="SAM" id="Phobius"/>
    </source>
</evidence>
<name>A0ABV9SSI3_9ACTN</name>
<dbReference type="Pfam" id="PF01757">
    <property type="entry name" value="Acyl_transf_3"/>
    <property type="match status" value="1"/>
</dbReference>
<evidence type="ECO:0000259" key="4">
    <source>
        <dbReference type="Pfam" id="PF19040"/>
    </source>
</evidence>
<feature type="domain" description="Acyltransferase 3" evidence="3">
    <location>
        <begin position="28"/>
        <end position="359"/>
    </location>
</feature>
<dbReference type="Proteomes" id="UP001595858">
    <property type="component" value="Unassembled WGS sequence"/>
</dbReference>
<dbReference type="Pfam" id="PF19040">
    <property type="entry name" value="SGNH"/>
    <property type="match status" value="1"/>
</dbReference>
<gene>
    <name evidence="5" type="ORF">ACFPCZ_21680</name>
</gene>
<protein>
    <submittedName>
        <fullName evidence="5">Acyltransferase family protein</fullName>
        <ecNumber evidence="5">2.3.1.-</ecNumber>
    </submittedName>
</protein>
<feature type="transmembrane region" description="Helical" evidence="2">
    <location>
        <begin position="379"/>
        <end position="399"/>
    </location>
</feature>
<dbReference type="RefSeq" id="WP_344142905.1">
    <property type="nucleotide sequence ID" value="NZ_BAAAQI010000006.1"/>
</dbReference>
<keyword evidence="5" id="KW-0012">Acyltransferase</keyword>
<proteinExistence type="predicted"/>
<dbReference type="GO" id="GO:0016746">
    <property type="term" value="F:acyltransferase activity"/>
    <property type="evidence" value="ECO:0007669"/>
    <property type="project" value="UniProtKB-KW"/>
</dbReference>
<comment type="caution">
    <text evidence="5">The sequence shown here is derived from an EMBL/GenBank/DDBJ whole genome shotgun (WGS) entry which is preliminary data.</text>
</comment>
<organism evidence="5 6">
    <name type="scientific">Streptomonospora arabica</name>
    <dbReference type="NCBI Taxonomy" id="412417"/>
    <lineage>
        <taxon>Bacteria</taxon>
        <taxon>Bacillati</taxon>
        <taxon>Actinomycetota</taxon>
        <taxon>Actinomycetes</taxon>
        <taxon>Streptosporangiales</taxon>
        <taxon>Nocardiopsidaceae</taxon>
        <taxon>Streptomonospora</taxon>
    </lineage>
</organism>
<feature type="transmembrane region" description="Helical" evidence="2">
    <location>
        <begin position="94"/>
        <end position="114"/>
    </location>
</feature>
<feature type="transmembrane region" description="Helical" evidence="2">
    <location>
        <begin position="329"/>
        <end position="358"/>
    </location>
</feature>
<evidence type="ECO:0000313" key="6">
    <source>
        <dbReference type="Proteomes" id="UP001595858"/>
    </source>
</evidence>
<dbReference type="PANTHER" id="PTHR23028:SF53">
    <property type="entry name" value="ACYL_TRANSF_3 DOMAIN-CONTAINING PROTEIN"/>
    <property type="match status" value="1"/>
</dbReference>
<accession>A0ABV9SSI3</accession>
<dbReference type="InterPro" id="IPR050879">
    <property type="entry name" value="Acyltransferase_3"/>
</dbReference>
<evidence type="ECO:0000256" key="1">
    <source>
        <dbReference type="SAM" id="MobiDB-lite"/>
    </source>
</evidence>
<feature type="region of interest" description="Disordered" evidence="1">
    <location>
        <begin position="1"/>
        <end position="22"/>
    </location>
</feature>
<feature type="transmembrane region" description="Helical" evidence="2">
    <location>
        <begin position="304"/>
        <end position="323"/>
    </location>
</feature>
<keyword evidence="2" id="KW-1133">Transmembrane helix</keyword>
<evidence type="ECO:0000259" key="3">
    <source>
        <dbReference type="Pfam" id="PF01757"/>
    </source>
</evidence>
<dbReference type="InterPro" id="IPR002656">
    <property type="entry name" value="Acyl_transf_3_dom"/>
</dbReference>
<keyword evidence="6" id="KW-1185">Reference proteome</keyword>
<keyword evidence="5" id="KW-0808">Transferase</keyword>
<sequence length="695" mass="73754">MATQTRNDAPARTPDAAGTPSGRRFLPEVQGLRAVAVGLVLVYHLDHDLLPGGYVGVDVFFVISGFLITSLLLREARTEGRVSLGRFYIRRIRRILPAASVVLATTGLAAFWLLPEPRLDETAEELAASALYVENLFLADKSVDYLAAESAASPVQHFWSLAVEEQFYLLWPLLFAVWAALGARWFRLRVVGAAMGAVLAVSLVWSVVVTFADPAPAYFLPQARVWELAAGGVLALRAGSGPGEWPAGLRWCLGWAGLGAIGWAALSYSDQTPFPGVAAVVPVAGALAVIAAGENGGRWSSCGVLSSAPAVWGGGVSYALYLWHWPVVVFAPAVAAGGVQSPVGAAVAAAVSVVLAWVTKAAVEDPVQRWGRLRSGRGAGVFAVVAALVVVSVGGGLFWRHEWLRTVPFDPAVHVGPRALGTSEPAASLGAPVYPSPVAAGDDLPEVYRDDCQAAKDETTLAPCVYGPGDADTAVAVVGDSHATHWVPALRSIARERDWRVHVYTKASCGFTSARLELPGADRAYSECERYNRAVLDELTGDLRPDLVFTSSSALATKDGASSEARDRAGIAAGMIRLWEPLDEAGIDIVVIRDTPATRPRPSECVSRYPTEPERCGRARDEAFAAEDPQLIAARETEARVTVADLSDAFCTGGICPPVIGNVLVYRDSHHITATYSRLLAPDLESAAQQAIGDR</sequence>
<dbReference type="PANTHER" id="PTHR23028">
    <property type="entry name" value="ACETYLTRANSFERASE"/>
    <property type="match status" value="1"/>
</dbReference>
<feature type="domain" description="SGNH" evidence="4">
    <location>
        <begin position="452"/>
        <end position="685"/>
    </location>
</feature>
<dbReference type="InterPro" id="IPR043968">
    <property type="entry name" value="SGNH"/>
</dbReference>
<dbReference type="EMBL" id="JBHSIY010000028">
    <property type="protein sequence ID" value="MFC4869252.1"/>
    <property type="molecule type" value="Genomic_DNA"/>
</dbReference>
<feature type="transmembrane region" description="Helical" evidence="2">
    <location>
        <begin position="274"/>
        <end position="292"/>
    </location>
</feature>
<dbReference type="EC" id="2.3.1.-" evidence="5"/>
<feature type="transmembrane region" description="Helical" evidence="2">
    <location>
        <begin position="168"/>
        <end position="186"/>
    </location>
</feature>
<reference evidence="6" key="1">
    <citation type="journal article" date="2019" name="Int. J. Syst. Evol. Microbiol.">
        <title>The Global Catalogue of Microorganisms (GCM) 10K type strain sequencing project: providing services to taxonomists for standard genome sequencing and annotation.</title>
        <authorList>
            <consortium name="The Broad Institute Genomics Platform"/>
            <consortium name="The Broad Institute Genome Sequencing Center for Infectious Disease"/>
            <person name="Wu L."/>
            <person name="Ma J."/>
        </authorList>
    </citation>
    <scope>NUCLEOTIDE SEQUENCE [LARGE SCALE GENOMIC DNA]</scope>
    <source>
        <strain evidence="6">CGMCC 4.7304</strain>
    </source>
</reference>
<keyword evidence="2" id="KW-0472">Membrane</keyword>
<keyword evidence="2" id="KW-0812">Transmembrane</keyword>